<dbReference type="RefSeq" id="WP_073095557.1">
    <property type="nucleotide sequence ID" value="NZ_FRCY01000010.1"/>
</dbReference>
<accession>A0A1M7PRQ1</accession>
<reference evidence="3 4" key="1">
    <citation type="submission" date="2016-11" db="EMBL/GenBank/DDBJ databases">
        <authorList>
            <person name="Jaros S."/>
            <person name="Januszkiewicz K."/>
            <person name="Wedrychowicz H."/>
        </authorList>
    </citation>
    <scope>NUCLEOTIDE SEQUENCE [LARGE SCALE GENOMIC DNA]</scope>
    <source>
        <strain evidence="3 4">CGMCC 1.6102</strain>
    </source>
</reference>
<dbReference type="EMBL" id="FRCY01000010">
    <property type="protein sequence ID" value="SHN20011.1"/>
    <property type="molecule type" value="Genomic_DNA"/>
</dbReference>
<dbReference type="Proteomes" id="UP000184513">
    <property type="component" value="Unassembled WGS sequence"/>
</dbReference>
<evidence type="ECO:0000313" key="4">
    <source>
        <dbReference type="Proteomes" id="UP000184513"/>
    </source>
</evidence>
<proteinExistence type="predicted"/>
<name>A0A1M7PRQ1_9BACT</name>
<gene>
    <name evidence="3" type="ORF">SAMN04488057_11059</name>
</gene>
<sequence length="925" mass="105094">MNNVLTITRFFLLLGMTCFSVQSVRAQEELPAQHSFQTLQYLLSEQENQPSGEEADLLIEKLVDRMEYWNEISRQGDPGWKNEALKTFVNYGVEELAGFALRSPVLGRVSSVREPVERASGWLSEKVTAHFFERDAQEFARQRDFKVRETFEQTATSIVEDHCSGNVTCAEAVFEQVLNDRDVQEQILEADALGAFDEAQTRAYVKNAQENSLDNYEGVILEIDNLSATVNAAVSDVKATVINNFQELNENQEHIINTTARILHYQQENTIALSNLQEFVSAIDTKVDNITALQQQSLFVSNAIHEGMVKIDKRIIALSRSFEAMIEEERIEEIHEIFENSPINKKIKALEDKNSAISVLMGEEDRQTVLENLRVVKKKQDIVKATELIGRVGAVGKEALTVFCQSRDCPSEIEESINLGLALTDIVGNFTAGNWAKASLTALGIFKEPQPGPELRMLNQIRRQLEGLEANMNQGFKNVHEHLFALEENLGQRLDIIDLKLDQLSRELIQTRQDILQSLSRVDTKLNYIVNQNECIRDLVLEVTLEQNQDLCRLPAKTFADRIEKDEISDYEDLENFFRGGSCGSCIEALSKVNEQSRSSFFRYAACKPEGENNKASPNRIYDYAFNKLLNGTGTDKNTVHSLLYVPKNIRVLDSLKNALKPLEDSISFELKKEDSHYRNYSAVLDYANYVLTLFPFLEPYDRGDLLSAGEIRDNPGFSKERTRFLINQLEGTLDLINHTIFQQSLMAGNGVFTTVDQMLEESVSGFDDSGVFTLRDLFSHNPYFRKNYAAHLLDEVVGLEKIKDLIDHDRLENGPQRLVMKGYNIQIFEEDNTLVFTVSLNNLKEPEQHIRLFDGYLPVADGRIDEETYQRNLEFAYPSSITELSNMKNLVINRLGEMRMIASTGPKETALSPEEIADLIVLFR</sequence>
<feature type="coiled-coil region" evidence="1">
    <location>
        <begin position="458"/>
        <end position="514"/>
    </location>
</feature>
<evidence type="ECO:0000313" key="3">
    <source>
        <dbReference type="EMBL" id="SHN20011.1"/>
    </source>
</evidence>
<protein>
    <submittedName>
        <fullName evidence="3">Uncharacterized protein</fullName>
    </submittedName>
</protein>
<evidence type="ECO:0000256" key="2">
    <source>
        <dbReference type="SAM" id="SignalP"/>
    </source>
</evidence>
<keyword evidence="4" id="KW-1185">Reference proteome</keyword>
<feature type="signal peptide" evidence="2">
    <location>
        <begin position="1"/>
        <end position="26"/>
    </location>
</feature>
<dbReference type="AlphaFoldDB" id="A0A1M7PRQ1"/>
<evidence type="ECO:0000256" key="1">
    <source>
        <dbReference type="SAM" id="Coils"/>
    </source>
</evidence>
<keyword evidence="2" id="KW-0732">Signal</keyword>
<keyword evidence="1" id="KW-0175">Coiled coil</keyword>
<organism evidence="3 4">
    <name type="scientific">Cyclobacterium lianum</name>
    <dbReference type="NCBI Taxonomy" id="388280"/>
    <lineage>
        <taxon>Bacteria</taxon>
        <taxon>Pseudomonadati</taxon>
        <taxon>Bacteroidota</taxon>
        <taxon>Cytophagia</taxon>
        <taxon>Cytophagales</taxon>
        <taxon>Cyclobacteriaceae</taxon>
        <taxon>Cyclobacterium</taxon>
    </lineage>
</organism>
<feature type="chain" id="PRO_5012613289" evidence="2">
    <location>
        <begin position="27"/>
        <end position="925"/>
    </location>
</feature>